<evidence type="ECO:0000259" key="2">
    <source>
        <dbReference type="Pfam" id="PF04453"/>
    </source>
</evidence>
<comment type="similarity">
    <text evidence="1">Belongs to the LptD family.</text>
</comment>
<keyword evidence="1" id="KW-0732">Signal</keyword>
<comment type="caution">
    <text evidence="3">The sequence shown here is derived from an EMBL/GenBank/DDBJ whole genome shotgun (WGS) entry which is preliminary data.</text>
</comment>
<dbReference type="AlphaFoldDB" id="V8G274"/>
<gene>
    <name evidence="1" type="primary">lptD</name>
    <name evidence="3" type="ORF">V757_08045</name>
</gene>
<protein>
    <recommendedName>
        <fullName evidence="1">LPS-assembly protein LptD</fullName>
    </recommendedName>
</protein>
<dbReference type="PANTHER" id="PTHR30189">
    <property type="entry name" value="LPS-ASSEMBLY PROTEIN"/>
    <property type="match status" value="1"/>
</dbReference>
<dbReference type="GO" id="GO:1990351">
    <property type="term" value="C:transporter complex"/>
    <property type="evidence" value="ECO:0007669"/>
    <property type="project" value="TreeGrafter"/>
</dbReference>
<dbReference type="HAMAP" id="MF_01411">
    <property type="entry name" value="LPS_assembly_LptD"/>
    <property type="match status" value="1"/>
</dbReference>
<accession>V8G274</accession>
<dbReference type="GO" id="GO:0009279">
    <property type="term" value="C:cell outer membrane"/>
    <property type="evidence" value="ECO:0007669"/>
    <property type="project" value="UniProtKB-SubCell"/>
</dbReference>
<dbReference type="EMBL" id="AYSV01000090">
    <property type="protein sequence ID" value="ETD70196.1"/>
    <property type="molecule type" value="Genomic_DNA"/>
</dbReference>
<dbReference type="InterPro" id="IPR007543">
    <property type="entry name" value="LptD_C"/>
</dbReference>
<dbReference type="GO" id="GO:0043165">
    <property type="term" value="P:Gram-negative-bacterium-type cell outer membrane assembly"/>
    <property type="evidence" value="ECO:0007669"/>
    <property type="project" value="UniProtKB-UniRule"/>
</dbReference>
<keyword evidence="4" id="KW-1185">Reference proteome</keyword>
<comment type="subunit">
    <text evidence="1">Component of the lipopolysaccharide transport and assembly complex. Interacts with LptE and LptA.</text>
</comment>
<keyword evidence="1" id="KW-0998">Cell outer membrane</keyword>
<evidence type="ECO:0000313" key="4">
    <source>
        <dbReference type="Proteomes" id="UP000018766"/>
    </source>
</evidence>
<comment type="caution">
    <text evidence="1">Lacks conserved residue(s) required for the propagation of feature annotation.</text>
</comment>
<dbReference type="Proteomes" id="UP000018766">
    <property type="component" value="Unassembled WGS sequence"/>
</dbReference>
<dbReference type="Gene3D" id="2.60.450.10">
    <property type="entry name" value="Lipopolysaccharide (LPS) transport protein A like domain"/>
    <property type="match status" value="1"/>
</dbReference>
<evidence type="ECO:0000256" key="1">
    <source>
        <dbReference type="HAMAP-Rule" id="MF_01411"/>
    </source>
</evidence>
<evidence type="ECO:0000313" key="3">
    <source>
        <dbReference type="EMBL" id="ETD70196.1"/>
    </source>
</evidence>
<sequence precursor="true">MRKKLTLSFLMFLPVVSSYAEQVTTFGIANNNGLRLQESSRLQLIKQDKNNQTTFTDSETFKVTNNNNKIILTGGAQVRRPDAILKGERITYDRLTGEVVSEGNARLIRDGSRVVGEGLKYNVDKKTGEINSPVYRILSGGVGEARFAEIVDENHLRMDDAIYSGCSCDNKLWYIKSPEVNIYDDENEGIAKDGTLYIKGVPVFWSPHLEFTIKKERKTGWLFPTFSMTSRSGFGWNLPFFWNIAPNYDVTLTPSYYSKRGFMLGGEFRYLRPSFSGQLSGTYMPSDSKLHRNRWSINWTHRQKLGEFAGLNFGLTANYSGVSDSDYYRDFSAVAINRAQETFLDKNITLSFGGYNYWSGYLSVQKYQSLHDLTDPDNPIYYYQYERVPELSLKGERYDWGGFDVTTQATVTRFVHPTHEKYYRASWNPNYDFGGHYKADGVRYVSYTQVSYPIIRPGWYITPKIGLHASHYTTDWYTQYTYPNGTPFIRSQAGTQYKNQSRVLPIMSLDTGMTFERKTTLFGKPRTQTLEPRIYYLYIPYRYQSDIPIYDTSVSNFNFGTAFSENRYVGGWDRINDANQVTLGLTSRWLDEDTGKERMAIQVAQKFYFTKPRVFLGGYDYIDTQRVRERYAEKSRSEFLANMSVALTDTLNTEVGAQLDTYDNRLAQTYASLRWFPKNFTSLSLTYRYQREPYLIEGTDQQYSYQLNGKENISIAGQWPVTDKYYLVGRHDYSLYEKRSTQSIIGLEYHDKCCTTARVVFQRYAVSKTKSNSAVFLQVELNGLGGIGSDPLSVLRNSIPGYQNVKTPETVKSPFERYE</sequence>
<comment type="subcellular location">
    <subcellularLocation>
        <location evidence="1">Cell outer membrane</location>
    </subcellularLocation>
</comment>
<dbReference type="InterPro" id="IPR020889">
    <property type="entry name" value="LipoPS_assembly_LptD"/>
</dbReference>
<feature type="signal peptide" evidence="1">
    <location>
        <begin position="1"/>
        <end position="20"/>
    </location>
</feature>
<dbReference type="RefSeq" id="WP_023951523.1">
    <property type="nucleotide sequence ID" value="NZ_AYSV01000090.1"/>
</dbReference>
<feature type="domain" description="LptD C-terminal" evidence="2">
    <location>
        <begin position="292"/>
        <end position="724"/>
    </location>
</feature>
<name>V8G274_9BURK</name>
<reference evidence="3 4" key="1">
    <citation type="submission" date="2013-11" db="EMBL/GenBank/DDBJ databases">
        <title>Genomic analysis of Pelistega sp. HM-7.</title>
        <authorList>
            <person name="Kumbhare S.V."/>
            <person name="Shetty S.A."/>
            <person name="Sharma O."/>
            <person name="Dhotre D.P."/>
        </authorList>
    </citation>
    <scope>NUCLEOTIDE SEQUENCE [LARGE SCALE GENOMIC DNA]</scope>
    <source>
        <strain evidence="3 4">HM-7</strain>
    </source>
</reference>
<dbReference type="PATRIC" id="fig|1414851.3.peg.1659"/>
<dbReference type="InterPro" id="IPR050218">
    <property type="entry name" value="LptD"/>
</dbReference>
<organism evidence="3 4">
    <name type="scientific">Pelistega indica</name>
    <dbReference type="NCBI Taxonomy" id="1414851"/>
    <lineage>
        <taxon>Bacteria</taxon>
        <taxon>Pseudomonadati</taxon>
        <taxon>Pseudomonadota</taxon>
        <taxon>Betaproteobacteria</taxon>
        <taxon>Burkholderiales</taxon>
        <taxon>Alcaligenaceae</taxon>
        <taxon>Pelistega</taxon>
    </lineage>
</organism>
<dbReference type="PANTHER" id="PTHR30189:SF1">
    <property type="entry name" value="LPS-ASSEMBLY PROTEIN LPTD"/>
    <property type="match status" value="1"/>
</dbReference>
<dbReference type="Pfam" id="PF04453">
    <property type="entry name" value="LptD"/>
    <property type="match status" value="1"/>
</dbReference>
<proteinExistence type="inferred from homology"/>
<keyword evidence="1" id="KW-0472">Membrane</keyword>
<feature type="chain" id="PRO_5009023309" description="LPS-assembly protein LptD" evidence="1">
    <location>
        <begin position="21"/>
        <end position="819"/>
    </location>
</feature>
<comment type="function">
    <text evidence="1">Together with LptE, is involved in the assembly of lipopolysaccharide (LPS) at the surface of the outer membrane.</text>
</comment>
<dbReference type="GO" id="GO:0015920">
    <property type="term" value="P:lipopolysaccharide transport"/>
    <property type="evidence" value="ECO:0007669"/>
    <property type="project" value="InterPro"/>
</dbReference>